<accession>A0A2M8Z1U8</accession>
<comment type="caution">
    <text evidence="2">The sequence shown here is derived from an EMBL/GenBank/DDBJ whole genome shotgun (WGS) entry which is preliminary data.</text>
</comment>
<feature type="transmembrane region" description="Helical" evidence="1">
    <location>
        <begin position="46"/>
        <end position="66"/>
    </location>
</feature>
<dbReference type="OrthoDB" id="1649840at2"/>
<evidence type="ECO:0000313" key="3">
    <source>
        <dbReference type="Proteomes" id="UP000231092"/>
    </source>
</evidence>
<gene>
    <name evidence="2" type="ORF">H171_0889</name>
</gene>
<protein>
    <submittedName>
        <fullName evidence="2">Uncharacterized protein</fullName>
    </submittedName>
</protein>
<feature type="transmembrane region" description="Helical" evidence="1">
    <location>
        <begin position="72"/>
        <end position="89"/>
    </location>
</feature>
<keyword evidence="1" id="KW-0472">Membrane</keyword>
<name>A0A2M8Z1U8_9FIRM</name>
<keyword evidence="1" id="KW-0812">Transmembrane</keyword>
<evidence type="ECO:0000256" key="1">
    <source>
        <dbReference type="SAM" id="Phobius"/>
    </source>
</evidence>
<evidence type="ECO:0000313" key="2">
    <source>
        <dbReference type="EMBL" id="PJJ27424.1"/>
    </source>
</evidence>
<dbReference type="AlphaFoldDB" id="A0A2M8Z1U8"/>
<sequence>MTTESIVQSVNSSTNVDSDGILNIQTPDDNTILELAKRRLAIKKNLLSQALDYMLILLCFASFAVIWDYGTKVLICVIFSLFWGIRLLYRIFKFAKPSFKDGIAEYIKKRNDYRLESEFNRLKKEYMSNH</sequence>
<proteinExistence type="predicted"/>
<keyword evidence="1" id="KW-1133">Transmembrane helix</keyword>
<dbReference type="RefSeq" id="WP_092251052.1">
    <property type="nucleotide sequence ID" value="NZ_PGET01000001.1"/>
</dbReference>
<dbReference type="EMBL" id="PGET01000001">
    <property type="protein sequence ID" value="PJJ27424.1"/>
    <property type="molecule type" value="Genomic_DNA"/>
</dbReference>
<organism evidence="2 3">
    <name type="scientific">[Clostridium] celerecrescens 18A</name>
    <dbReference type="NCBI Taxonomy" id="1286362"/>
    <lineage>
        <taxon>Bacteria</taxon>
        <taxon>Bacillati</taxon>
        <taxon>Bacillota</taxon>
        <taxon>Clostridia</taxon>
        <taxon>Lachnospirales</taxon>
        <taxon>Lachnospiraceae</taxon>
        <taxon>Lacrimispora</taxon>
    </lineage>
</organism>
<reference evidence="2 3" key="1">
    <citation type="submission" date="2017-11" db="EMBL/GenBank/DDBJ databases">
        <title>Understudied soil microbes with underappreciated capabilities: Untangling the Clostridium saccharolyticum group.</title>
        <authorList>
            <person name="Leschine S."/>
        </authorList>
    </citation>
    <scope>NUCLEOTIDE SEQUENCE [LARGE SCALE GENOMIC DNA]</scope>
    <source>
        <strain evidence="2 3">18A</strain>
    </source>
</reference>
<dbReference type="Proteomes" id="UP000231092">
    <property type="component" value="Unassembled WGS sequence"/>
</dbReference>